<dbReference type="AlphaFoldDB" id="A0A8X6MSC2"/>
<dbReference type="PANTHER" id="PTHR33064:SF37">
    <property type="entry name" value="RIBONUCLEASE H"/>
    <property type="match status" value="1"/>
</dbReference>
<accession>A0A8X6MSC2</accession>
<reference evidence="2" key="1">
    <citation type="submission" date="2020-08" db="EMBL/GenBank/DDBJ databases">
        <title>Multicomponent nature underlies the extraordinary mechanical properties of spider dragline silk.</title>
        <authorList>
            <person name="Kono N."/>
            <person name="Nakamura H."/>
            <person name="Mori M."/>
            <person name="Yoshida Y."/>
            <person name="Ohtoshi R."/>
            <person name="Malay A.D."/>
            <person name="Moran D.A.P."/>
            <person name="Tomita M."/>
            <person name="Numata K."/>
            <person name="Arakawa K."/>
        </authorList>
    </citation>
    <scope>NUCLEOTIDE SEQUENCE</scope>
</reference>
<dbReference type="InterPro" id="IPR051320">
    <property type="entry name" value="Viral_Replic_Matur_Polypro"/>
</dbReference>
<sequence>MLSGNIHGSYPGLYRLSEYGLYINVEKCQYGESIIEFLGFKLPTQGTEHLPDRIKYILEFPQPTTLTHLRRYLGLFSFHRRCIPKAADILELLVKFLEGHKNKNKVSRSNARNSTEVLEWNDDANISFKASKDALANTTLFRHPVPGAELSLWVDASNIAVGGSLMHSNNHWEPITINFSKLN</sequence>
<dbReference type="InterPro" id="IPR043502">
    <property type="entry name" value="DNA/RNA_pol_sf"/>
</dbReference>
<keyword evidence="3" id="KW-1185">Reference proteome</keyword>
<dbReference type="InterPro" id="IPR043128">
    <property type="entry name" value="Rev_trsase/Diguanyl_cyclase"/>
</dbReference>
<evidence type="ECO:0000259" key="1">
    <source>
        <dbReference type="Pfam" id="PF17919"/>
    </source>
</evidence>
<protein>
    <submittedName>
        <fullName evidence="2">Transposon Ty3-I Gag-Pol polyprotein</fullName>
    </submittedName>
</protein>
<comment type="caution">
    <text evidence="2">The sequence shown here is derived from an EMBL/GenBank/DDBJ whole genome shotgun (WGS) entry which is preliminary data.</text>
</comment>
<dbReference type="EMBL" id="BMAW01050429">
    <property type="protein sequence ID" value="GFS75270.1"/>
    <property type="molecule type" value="Genomic_DNA"/>
</dbReference>
<organism evidence="2 3">
    <name type="scientific">Nephila pilipes</name>
    <name type="common">Giant wood spider</name>
    <name type="synonym">Nephila maculata</name>
    <dbReference type="NCBI Taxonomy" id="299642"/>
    <lineage>
        <taxon>Eukaryota</taxon>
        <taxon>Metazoa</taxon>
        <taxon>Ecdysozoa</taxon>
        <taxon>Arthropoda</taxon>
        <taxon>Chelicerata</taxon>
        <taxon>Arachnida</taxon>
        <taxon>Araneae</taxon>
        <taxon>Araneomorphae</taxon>
        <taxon>Entelegynae</taxon>
        <taxon>Araneoidea</taxon>
        <taxon>Nephilidae</taxon>
        <taxon>Nephila</taxon>
    </lineage>
</organism>
<evidence type="ECO:0000313" key="3">
    <source>
        <dbReference type="Proteomes" id="UP000887013"/>
    </source>
</evidence>
<gene>
    <name evidence="2" type="primary">TY3B-I_341</name>
    <name evidence="2" type="ORF">NPIL_641461</name>
</gene>
<dbReference type="PANTHER" id="PTHR33064">
    <property type="entry name" value="POL PROTEIN"/>
    <property type="match status" value="1"/>
</dbReference>
<dbReference type="Gene3D" id="3.30.70.270">
    <property type="match status" value="1"/>
</dbReference>
<feature type="domain" description="Reverse transcriptase/retrotransposon-derived protein RNase H-like" evidence="1">
    <location>
        <begin position="120"/>
        <end position="176"/>
    </location>
</feature>
<dbReference type="Proteomes" id="UP000887013">
    <property type="component" value="Unassembled WGS sequence"/>
</dbReference>
<dbReference type="SUPFAM" id="SSF56672">
    <property type="entry name" value="DNA/RNA polymerases"/>
    <property type="match status" value="1"/>
</dbReference>
<dbReference type="InterPro" id="IPR041577">
    <property type="entry name" value="RT_RNaseH_2"/>
</dbReference>
<evidence type="ECO:0000313" key="2">
    <source>
        <dbReference type="EMBL" id="GFS75270.1"/>
    </source>
</evidence>
<dbReference type="OrthoDB" id="41323at2759"/>
<dbReference type="GO" id="GO:0071897">
    <property type="term" value="P:DNA biosynthetic process"/>
    <property type="evidence" value="ECO:0007669"/>
    <property type="project" value="UniProtKB-ARBA"/>
</dbReference>
<dbReference type="Pfam" id="PF17919">
    <property type="entry name" value="RT_RNaseH_2"/>
    <property type="match status" value="1"/>
</dbReference>
<proteinExistence type="predicted"/>
<name>A0A8X6MSC2_NEPPI</name>